<dbReference type="InterPro" id="IPR003761">
    <property type="entry name" value="Exonuc_VII_S"/>
</dbReference>
<gene>
    <name evidence="6" type="primary">xseB</name>
    <name evidence="7" type="ORF">LIN78_13035</name>
</gene>
<protein>
    <recommendedName>
        <fullName evidence="6">Exodeoxyribonuclease 7 small subunit</fullName>
        <ecNumber evidence="6">3.1.11.6</ecNumber>
    </recommendedName>
    <alternativeName>
        <fullName evidence="6">Exodeoxyribonuclease VII small subunit</fullName>
        <shortName evidence="6">Exonuclease VII small subunit</shortName>
    </alternativeName>
</protein>
<dbReference type="HAMAP" id="MF_00337">
    <property type="entry name" value="Exonuc_7_S"/>
    <property type="match status" value="1"/>
</dbReference>
<comment type="function">
    <text evidence="6">Bidirectionally degrades single-stranded DNA into large acid-insoluble oligonucleotides, which are then degraded further into small acid-soluble oligonucleotides.</text>
</comment>
<keyword evidence="4 6" id="KW-0378">Hydrolase</keyword>
<dbReference type="RefSeq" id="WP_227181279.1">
    <property type="nucleotide sequence ID" value="NZ_JAJBZT010000007.1"/>
</dbReference>
<dbReference type="InterPro" id="IPR037004">
    <property type="entry name" value="Exonuc_VII_ssu_sf"/>
</dbReference>
<dbReference type="PANTHER" id="PTHR34137">
    <property type="entry name" value="EXODEOXYRIBONUCLEASE 7 SMALL SUBUNIT"/>
    <property type="match status" value="1"/>
</dbReference>
<comment type="subcellular location">
    <subcellularLocation>
        <location evidence="6">Cytoplasm</location>
    </subcellularLocation>
</comment>
<dbReference type="NCBIfam" id="NF002140">
    <property type="entry name" value="PRK00977.1-4"/>
    <property type="match status" value="1"/>
</dbReference>
<dbReference type="Pfam" id="PF02609">
    <property type="entry name" value="Exonuc_VII_S"/>
    <property type="match status" value="1"/>
</dbReference>
<dbReference type="NCBIfam" id="TIGR01280">
    <property type="entry name" value="xseB"/>
    <property type="match status" value="1"/>
</dbReference>
<comment type="similarity">
    <text evidence="1 6">Belongs to the XseB family.</text>
</comment>
<comment type="caution">
    <text evidence="7">The sequence shown here is derived from an EMBL/GenBank/DDBJ whole genome shotgun (WGS) entry which is preliminary data.</text>
</comment>
<dbReference type="EC" id="3.1.11.6" evidence="6"/>
<dbReference type="PANTHER" id="PTHR34137:SF1">
    <property type="entry name" value="EXODEOXYRIBONUCLEASE 7 SMALL SUBUNIT"/>
    <property type="match status" value="1"/>
</dbReference>
<keyword evidence="2 6" id="KW-0963">Cytoplasm</keyword>
<dbReference type="Proteomes" id="UP001165395">
    <property type="component" value="Unassembled WGS sequence"/>
</dbReference>
<evidence type="ECO:0000256" key="6">
    <source>
        <dbReference type="HAMAP-Rule" id="MF_00337"/>
    </source>
</evidence>
<comment type="catalytic activity">
    <reaction evidence="6">
        <text>Exonucleolytic cleavage in either 5'- to 3'- or 3'- to 5'-direction to yield nucleoside 5'-phosphates.</text>
        <dbReference type="EC" id="3.1.11.6"/>
    </reaction>
</comment>
<dbReference type="SUPFAM" id="SSF116842">
    <property type="entry name" value="XseB-like"/>
    <property type="match status" value="1"/>
</dbReference>
<keyword evidence="3 6" id="KW-0540">Nuclease</keyword>
<evidence type="ECO:0000313" key="7">
    <source>
        <dbReference type="EMBL" id="MCB6184469.1"/>
    </source>
</evidence>
<dbReference type="PIRSF" id="PIRSF006488">
    <property type="entry name" value="Exonuc_VII_S"/>
    <property type="match status" value="1"/>
</dbReference>
<proteinExistence type="inferred from homology"/>
<dbReference type="GO" id="GO:0008855">
    <property type="term" value="F:exodeoxyribonuclease VII activity"/>
    <property type="evidence" value="ECO:0007669"/>
    <property type="project" value="UniProtKB-EC"/>
</dbReference>
<evidence type="ECO:0000256" key="4">
    <source>
        <dbReference type="ARBA" id="ARBA00022801"/>
    </source>
</evidence>
<dbReference type="NCBIfam" id="NF002141">
    <property type="entry name" value="PRK00977.1-5"/>
    <property type="match status" value="1"/>
</dbReference>
<evidence type="ECO:0000256" key="3">
    <source>
        <dbReference type="ARBA" id="ARBA00022722"/>
    </source>
</evidence>
<reference evidence="7" key="1">
    <citation type="submission" date="2021-10" db="EMBL/GenBank/DDBJ databases">
        <title>The complete genome sequence of Leeia sp. TBRC 13508.</title>
        <authorList>
            <person name="Charoenyingcharoen P."/>
            <person name="Yukphan P."/>
        </authorList>
    </citation>
    <scope>NUCLEOTIDE SEQUENCE</scope>
    <source>
        <strain evidence="7">TBRC 13508</strain>
    </source>
</reference>
<evidence type="ECO:0000256" key="2">
    <source>
        <dbReference type="ARBA" id="ARBA00022490"/>
    </source>
</evidence>
<comment type="subunit">
    <text evidence="6">Heterooligomer composed of large and small subunits.</text>
</comment>
<keyword evidence="5 6" id="KW-0269">Exonuclease</keyword>
<evidence type="ECO:0000256" key="1">
    <source>
        <dbReference type="ARBA" id="ARBA00009998"/>
    </source>
</evidence>
<sequence>MAKTKNSQSFEEAMAELESIVSQMEGGQLSLEASLATYARGSELLKYCQQLLSEAQQKVQVLTDNQLKPLNGVAEDE</sequence>
<dbReference type="Gene3D" id="1.10.287.1040">
    <property type="entry name" value="Exonuclease VII, small subunit"/>
    <property type="match status" value="1"/>
</dbReference>
<name>A0ABS8D8C4_9NEIS</name>
<evidence type="ECO:0000256" key="5">
    <source>
        <dbReference type="ARBA" id="ARBA00022839"/>
    </source>
</evidence>
<accession>A0ABS8D8C4</accession>
<keyword evidence="8" id="KW-1185">Reference proteome</keyword>
<evidence type="ECO:0000313" key="8">
    <source>
        <dbReference type="Proteomes" id="UP001165395"/>
    </source>
</evidence>
<dbReference type="EMBL" id="JAJBZT010000007">
    <property type="protein sequence ID" value="MCB6184469.1"/>
    <property type="molecule type" value="Genomic_DNA"/>
</dbReference>
<organism evidence="7 8">
    <name type="scientific">Leeia speluncae</name>
    <dbReference type="NCBI Taxonomy" id="2884804"/>
    <lineage>
        <taxon>Bacteria</taxon>
        <taxon>Pseudomonadati</taxon>
        <taxon>Pseudomonadota</taxon>
        <taxon>Betaproteobacteria</taxon>
        <taxon>Neisseriales</taxon>
        <taxon>Leeiaceae</taxon>
        <taxon>Leeia</taxon>
    </lineage>
</organism>